<keyword evidence="3 7" id="KW-0812">Transmembrane</keyword>
<evidence type="ECO:0000256" key="7">
    <source>
        <dbReference type="SAM" id="Phobius"/>
    </source>
</evidence>
<feature type="transmembrane region" description="Helical" evidence="7">
    <location>
        <begin position="171"/>
        <end position="190"/>
    </location>
</feature>
<keyword evidence="4 7" id="KW-1133">Transmembrane helix</keyword>
<accession>A0AAD6UKH8</accession>
<dbReference type="Pfam" id="PF07690">
    <property type="entry name" value="MFS_1"/>
    <property type="match status" value="1"/>
</dbReference>
<evidence type="ECO:0000256" key="3">
    <source>
        <dbReference type="ARBA" id="ARBA00022692"/>
    </source>
</evidence>
<evidence type="ECO:0000256" key="1">
    <source>
        <dbReference type="ARBA" id="ARBA00004141"/>
    </source>
</evidence>
<dbReference type="InterPro" id="IPR011701">
    <property type="entry name" value="MFS"/>
</dbReference>
<dbReference type="EMBL" id="JARJCW010000177">
    <property type="protein sequence ID" value="KAJ7189466.1"/>
    <property type="molecule type" value="Genomic_DNA"/>
</dbReference>
<protein>
    <submittedName>
        <fullName evidence="8">Major facilitator superfamily domain-containing protein</fullName>
    </submittedName>
</protein>
<dbReference type="GO" id="GO:0022857">
    <property type="term" value="F:transmembrane transporter activity"/>
    <property type="evidence" value="ECO:0007669"/>
    <property type="project" value="InterPro"/>
</dbReference>
<dbReference type="SUPFAM" id="SSF103473">
    <property type="entry name" value="MFS general substrate transporter"/>
    <property type="match status" value="1"/>
</dbReference>
<comment type="subcellular location">
    <subcellularLocation>
        <location evidence="1">Membrane</location>
        <topology evidence="1">Multi-pass membrane protein</topology>
    </subcellularLocation>
</comment>
<gene>
    <name evidence="8" type="ORF">GGX14DRAFT_485056</name>
</gene>
<keyword evidence="2" id="KW-0813">Transport</keyword>
<feature type="compositionally biased region" description="Basic and acidic residues" evidence="6">
    <location>
        <begin position="93"/>
        <end position="105"/>
    </location>
</feature>
<dbReference type="GO" id="GO:0016020">
    <property type="term" value="C:membrane"/>
    <property type="evidence" value="ECO:0007669"/>
    <property type="project" value="UniProtKB-SubCell"/>
</dbReference>
<proteinExistence type="predicted"/>
<evidence type="ECO:0000313" key="9">
    <source>
        <dbReference type="Proteomes" id="UP001219525"/>
    </source>
</evidence>
<comment type="caution">
    <text evidence="8">The sequence shown here is derived from an EMBL/GenBank/DDBJ whole genome shotgun (WGS) entry which is preliminary data.</text>
</comment>
<keyword evidence="9" id="KW-1185">Reference proteome</keyword>
<dbReference type="Proteomes" id="UP001219525">
    <property type="component" value="Unassembled WGS sequence"/>
</dbReference>
<feature type="non-terminal residue" evidence="8">
    <location>
        <position position="397"/>
    </location>
</feature>
<feature type="transmembrane region" description="Helical" evidence="7">
    <location>
        <begin position="341"/>
        <end position="361"/>
    </location>
</feature>
<evidence type="ECO:0000256" key="4">
    <source>
        <dbReference type="ARBA" id="ARBA00022989"/>
    </source>
</evidence>
<evidence type="ECO:0000313" key="8">
    <source>
        <dbReference type="EMBL" id="KAJ7189466.1"/>
    </source>
</evidence>
<dbReference type="Gene3D" id="1.20.1250.20">
    <property type="entry name" value="MFS general substrate transporter like domains"/>
    <property type="match status" value="1"/>
</dbReference>
<dbReference type="PANTHER" id="PTHR42718">
    <property type="entry name" value="MAJOR FACILITATOR SUPERFAMILY MULTIDRUG TRANSPORTER MFSC"/>
    <property type="match status" value="1"/>
</dbReference>
<feature type="transmembrane region" description="Helical" evidence="7">
    <location>
        <begin position="210"/>
        <end position="228"/>
    </location>
</feature>
<dbReference type="AlphaFoldDB" id="A0AAD6UKH8"/>
<evidence type="ECO:0000256" key="5">
    <source>
        <dbReference type="ARBA" id="ARBA00023136"/>
    </source>
</evidence>
<dbReference type="InterPro" id="IPR036259">
    <property type="entry name" value="MFS_trans_sf"/>
</dbReference>
<feature type="region of interest" description="Disordered" evidence="6">
    <location>
        <begin position="93"/>
        <end position="124"/>
    </location>
</feature>
<keyword evidence="5 7" id="KW-0472">Membrane</keyword>
<feature type="transmembrane region" description="Helical" evidence="7">
    <location>
        <begin position="261"/>
        <end position="285"/>
    </location>
</feature>
<sequence length="397" mass="42285">MGMGMFECQWGMPCELFYCVQASSTRFLPSVLLHLTPADRGCADIISLLVIALVLLALFAAWERHLERVHSRPGGLFYDSTLPVDPSVARQQDADRAAAEADAGGRRSSASSASRPTVPPAEKLATPSRTGFAVLTNYVLMRNRCARVVAAYAPPPLLRPSLFTRAHGRVGAVYAVALLQFAGFMIWTYWVQIYYQIYIGYSPVRTVVRLLPMFVTGILCNVVVALIVGRVPTGWLLASGTLSTALAPLLFALIIPSAPYWAFGFPAAVCSVVGADFLFAAGTLFVSNAVGPDEQSLAGGVFQTMTQLGTSFGITASTIVFNAVQQNAGRRGLDALRSYQAANWTGVAFSGLATLFALVAFRGAGVGGKNVIVAADGGVSEPAPRHGQYEKRDPQAV</sequence>
<feature type="transmembrane region" description="Helical" evidence="7">
    <location>
        <begin position="235"/>
        <end position="255"/>
    </location>
</feature>
<feature type="compositionally biased region" description="Low complexity" evidence="6">
    <location>
        <begin position="106"/>
        <end position="115"/>
    </location>
</feature>
<evidence type="ECO:0000256" key="6">
    <source>
        <dbReference type="SAM" id="MobiDB-lite"/>
    </source>
</evidence>
<feature type="transmembrane region" description="Helical" evidence="7">
    <location>
        <begin position="297"/>
        <end position="321"/>
    </location>
</feature>
<organism evidence="8 9">
    <name type="scientific">Mycena pura</name>
    <dbReference type="NCBI Taxonomy" id="153505"/>
    <lineage>
        <taxon>Eukaryota</taxon>
        <taxon>Fungi</taxon>
        <taxon>Dikarya</taxon>
        <taxon>Basidiomycota</taxon>
        <taxon>Agaricomycotina</taxon>
        <taxon>Agaricomycetes</taxon>
        <taxon>Agaricomycetidae</taxon>
        <taxon>Agaricales</taxon>
        <taxon>Marasmiineae</taxon>
        <taxon>Mycenaceae</taxon>
        <taxon>Mycena</taxon>
    </lineage>
</organism>
<dbReference type="PANTHER" id="PTHR42718:SF9">
    <property type="entry name" value="MAJOR FACILITATOR SUPERFAMILY MULTIDRUG TRANSPORTER MFSC"/>
    <property type="match status" value="1"/>
</dbReference>
<evidence type="ECO:0000256" key="2">
    <source>
        <dbReference type="ARBA" id="ARBA00022448"/>
    </source>
</evidence>
<name>A0AAD6UKH8_9AGAR</name>
<reference evidence="8" key="1">
    <citation type="submission" date="2023-03" db="EMBL/GenBank/DDBJ databases">
        <title>Massive genome expansion in bonnet fungi (Mycena s.s.) driven by repeated elements and novel gene families across ecological guilds.</title>
        <authorList>
            <consortium name="Lawrence Berkeley National Laboratory"/>
            <person name="Harder C.B."/>
            <person name="Miyauchi S."/>
            <person name="Viragh M."/>
            <person name="Kuo A."/>
            <person name="Thoen E."/>
            <person name="Andreopoulos B."/>
            <person name="Lu D."/>
            <person name="Skrede I."/>
            <person name="Drula E."/>
            <person name="Henrissat B."/>
            <person name="Morin E."/>
            <person name="Kohler A."/>
            <person name="Barry K."/>
            <person name="LaButti K."/>
            <person name="Morin E."/>
            <person name="Salamov A."/>
            <person name="Lipzen A."/>
            <person name="Mereny Z."/>
            <person name="Hegedus B."/>
            <person name="Baldrian P."/>
            <person name="Stursova M."/>
            <person name="Weitz H."/>
            <person name="Taylor A."/>
            <person name="Grigoriev I.V."/>
            <person name="Nagy L.G."/>
            <person name="Martin F."/>
            <person name="Kauserud H."/>
        </authorList>
    </citation>
    <scope>NUCLEOTIDE SEQUENCE</scope>
    <source>
        <strain evidence="8">9144</strain>
    </source>
</reference>
<feature type="transmembrane region" description="Helical" evidence="7">
    <location>
        <begin position="45"/>
        <end position="62"/>
    </location>
</feature>